<feature type="transmembrane region" description="Helical" evidence="8">
    <location>
        <begin position="99"/>
        <end position="119"/>
    </location>
</feature>
<sequence>MLSTPILLLVVVGLSTVIAAVIQRITGLAFVLVLLGPVVLVYGAVEGVTLAVLLAVIAAATAIPSAWRDVDWRRATWLLAAGLIAAPLGALVSRMLPEPALLLLIAAMAIMALLAPRLGAIAARALHGRTGALAAGAAAGFMHASSGLSGPPLAAFAMGDRWDQRRFAASAQVIFLVFGVVSVLLRGLPESSPVDVSILAVCTAAGSLLGAALVRRVPIAFARAAMLWCAWAGTVVVLVRGILALTA</sequence>
<evidence type="ECO:0000256" key="2">
    <source>
        <dbReference type="ARBA" id="ARBA00009142"/>
    </source>
</evidence>
<evidence type="ECO:0000256" key="5">
    <source>
        <dbReference type="ARBA" id="ARBA00022692"/>
    </source>
</evidence>
<dbReference type="PANTHER" id="PTHR30269">
    <property type="entry name" value="TRANSMEMBRANE PROTEIN YFCA"/>
    <property type="match status" value="1"/>
</dbReference>
<dbReference type="Pfam" id="PF01925">
    <property type="entry name" value="TauE"/>
    <property type="match status" value="1"/>
</dbReference>
<dbReference type="InterPro" id="IPR002781">
    <property type="entry name" value="TM_pro_TauE-like"/>
</dbReference>
<feature type="transmembrane region" description="Helical" evidence="8">
    <location>
        <begin position="226"/>
        <end position="245"/>
    </location>
</feature>
<organism evidence="9 10">
    <name type="scientific">Microbacterium pseudoresistens</name>
    <dbReference type="NCBI Taxonomy" id="640634"/>
    <lineage>
        <taxon>Bacteria</taxon>
        <taxon>Bacillati</taxon>
        <taxon>Actinomycetota</taxon>
        <taxon>Actinomycetes</taxon>
        <taxon>Micrococcales</taxon>
        <taxon>Microbacteriaceae</taxon>
        <taxon>Microbacterium</taxon>
    </lineage>
</organism>
<evidence type="ECO:0000256" key="1">
    <source>
        <dbReference type="ARBA" id="ARBA00004651"/>
    </source>
</evidence>
<dbReference type="Proteomes" id="UP000552045">
    <property type="component" value="Unassembled WGS sequence"/>
</dbReference>
<reference evidence="9 10" key="1">
    <citation type="submission" date="2020-07" db="EMBL/GenBank/DDBJ databases">
        <title>Sequencing the genomes of 1000 actinobacteria strains.</title>
        <authorList>
            <person name="Klenk H.-P."/>
        </authorList>
    </citation>
    <scope>NUCLEOTIDE SEQUENCE [LARGE SCALE GENOMIC DNA]</scope>
    <source>
        <strain evidence="9 10">DSM 22185</strain>
    </source>
</reference>
<evidence type="ECO:0000256" key="4">
    <source>
        <dbReference type="ARBA" id="ARBA00022475"/>
    </source>
</evidence>
<feature type="transmembrane region" description="Helical" evidence="8">
    <location>
        <begin position="167"/>
        <end position="188"/>
    </location>
</feature>
<dbReference type="InterPro" id="IPR052017">
    <property type="entry name" value="TSUP"/>
</dbReference>
<feature type="transmembrane region" description="Helical" evidence="8">
    <location>
        <begin position="194"/>
        <end position="214"/>
    </location>
</feature>
<dbReference type="RefSeq" id="WP_179433520.1">
    <property type="nucleotide sequence ID" value="NZ_BAABLC010000002.1"/>
</dbReference>
<keyword evidence="3" id="KW-0813">Transport</keyword>
<evidence type="ECO:0000313" key="10">
    <source>
        <dbReference type="Proteomes" id="UP000552045"/>
    </source>
</evidence>
<accession>A0A7Y9EVR8</accession>
<keyword evidence="5 8" id="KW-0812">Transmembrane</keyword>
<dbReference type="EMBL" id="JACCBH010000001">
    <property type="protein sequence ID" value="NYD54855.1"/>
    <property type="molecule type" value="Genomic_DNA"/>
</dbReference>
<comment type="subcellular location">
    <subcellularLocation>
        <location evidence="1 8">Cell membrane</location>
        <topology evidence="1 8">Multi-pass membrane protein</topology>
    </subcellularLocation>
</comment>
<comment type="similarity">
    <text evidence="2 8">Belongs to the 4-toluene sulfonate uptake permease (TSUP) (TC 2.A.102) family.</text>
</comment>
<comment type="caution">
    <text evidence="9">The sequence shown here is derived from an EMBL/GenBank/DDBJ whole genome shotgun (WGS) entry which is preliminary data.</text>
</comment>
<keyword evidence="7 8" id="KW-0472">Membrane</keyword>
<evidence type="ECO:0000313" key="9">
    <source>
        <dbReference type="EMBL" id="NYD54855.1"/>
    </source>
</evidence>
<evidence type="ECO:0000256" key="6">
    <source>
        <dbReference type="ARBA" id="ARBA00022989"/>
    </source>
</evidence>
<protein>
    <recommendedName>
        <fullName evidence="8">Probable membrane transporter protein</fullName>
    </recommendedName>
</protein>
<dbReference type="PANTHER" id="PTHR30269:SF37">
    <property type="entry name" value="MEMBRANE TRANSPORTER PROTEIN"/>
    <property type="match status" value="1"/>
</dbReference>
<keyword evidence="6 8" id="KW-1133">Transmembrane helix</keyword>
<keyword evidence="4 8" id="KW-1003">Cell membrane</keyword>
<proteinExistence type="inferred from homology"/>
<evidence type="ECO:0000256" key="7">
    <source>
        <dbReference type="ARBA" id="ARBA00023136"/>
    </source>
</evidence>
<name>A0A7Y9EVR8_9MICO</name>
<feature type="transmembrane region" description="Helical" evidence="8">
    <location>
        <begin position="74"/>
        <end position="93"/>
    </location>
</feature>
<evidence type="ECO:0000256" key="3">
    <source>
        <dbReference type="ARBA" id="ARBA00022448"/>
    </source>
</evidence>
<dbReference type="AlphaFoldDB" id="A0A7Y9EVR8"/>
<gene>
    <name evidence="9" type="ORF">BKA02_001910</name>
</gene>
<evidence type="ECO:0000256" key="8">
    <source>
        <dbReference type="RuleBase" id="RU363041"/>
    </source>
</evidence>
<keyword evidence="10" id="KW-1185">Reference proteome</keyword>
<feature type="transmembrane region" description="Helical" evidence="8">
    <location>
        <begin position="29"/>
        <end position="62"/>
    </location>
</feature>
<dbReference type="GO" id="GO:0005886">
    <property type="term" value="C:plasma membrane"/>
    <property type="evidence" value="ECO:0007669"/>
    <property type="project" value="UniProtKB-SubCell"/>
</dbReference>